<feature type="transmembrane region" description="Helical" evidence="6">
    <location>
        <begin position="26"/>
        <end position="51"/>
    </location>
</feature>
<dbReference type="AlphaFoldDB" id="A0A1I7AZV7"/>
<evidence type="ECO:0000256" key="1">
    <source>
        <dbReference type="ARBA" id="ARBA00004141"/>
    </source>
</evidence>
<reference evidence="7 8" key="1">
    <citation type="submission" date="2016-10" db="EMBL/GenBank/DDBJ databases">
        <authorList>
            <person name="de Groot N.N."/>
        </authorList>
    </citation>
    <scope>NUCLEOTIDE SEQUENCE [LARGE SCALE GENOMIC DNA]</scope>
    <source>
        <strain evidence="7 8">CGMCC 1.10959</strain>
    </source>
</reference>
<evidence type="ECO:0000256" key="4">
    <source>
        <dbReference type="ARBA" id="ARBA00022989"/>
    </source>
</evidence>
<dbReference type="GO" id="GO:0030255">
    <property type="term" value="P:protein secretion by the type IV secretion system"/>
    <property type="evidence" value="ECO:0007669"/>
    <property type="project" value="InterPro"/>
</dbReference>
<dbReference type="eggNOG" id="COG3704">
    <property type="taxonomic scope" value="Bacteria"/>
</dbReference>
<comment type="subcellular location">
    <subcellularLocation>
        <location evidence="1">Membrane</location>
        <topology evidence="1">Multi-pass membrane protein</topology>
    </subcellularLocation>
</comment>
<accession>A0A1I7AZV7</accession>
<evidence type="ECO:0000256" key="5">
    <source>
        <dbReference type="ARBA" id="ARBA00023136"/>
    </source>
</evidence>
<feature type="transmembrane region" description="Helical" evidence="6">
    <location>
        <begin position="230"/>
        <end position="250"/>
    </location>
</feature>
<comment type="similarity">
    <text evidence="2">Belongs to the TrbL/VirB6 family.</text>
</comment>
<proteinExistence type="inferred from homology"/>
<keyword evidence="8" id="KW-1185">Reference proteome</keyword>
<feature type="transmembrane region" description="Helical" evidence="6">
    <location>
        <begin position="197"/>
        <end position="218"/>
    </location>
</feature>
<gene>
    <name evidence="7" type="ORF">SAMN05216236_10850</name>
</gene>
<sequence length="334" mass="34462">MDYIASLMAFVDTVVASVGQSAYDQVGAALMPAFQLSAVLVIAILGINLMIQAVPMSLANGVNLIIRLSVVMVFLPSWANFSLVYMALTQAPEQVGGVVLSTLGYSQDIAGLYPELDRLLQESLDLGQAVVDGSGYISGALASIAIVGVTMITLVVAVGILIIAKTVLAVMIVVAPVAIAATLFKQSAPLFEGWIKVSLGAAMVSLLVAAALGVVIAFENQLSPGNSENVAAIGDALGFVFAMGLGLLLLRQVPGWAEALAQTRIEIGAVARNAERMGTGAARLSSGAVRDVGAGMRGAAEAGIGRELPQASSAARQVGYNTVDKVRYLASRMR</sequence>
<evidence type="ECO:0000256" key="3">
    <source>
        <dbReference type="ARBA" id="ARBA00022692"/>
    </source>
</evidence>
<feature type="transmembrane region" description="Helical" evidence="6">
    <location>
        <begin position="58"/>
        <end position="79"/>
    </location>
</feature>
<dbReference type="GO" id="GO:0016020">
    <property type="term" value="C:membrane"/>
    <property type="evidence" value="ECO:0007669"/>
    <property type="project" value="UniProtKB-SubCell"/>
</dbReference>
<dbReference type="OrthoDB" id="8101026at2"/>
<dbReference type="InterPro" id="IPR007688">
    <property type="entry name" value="Conjugal_tfr_TrbL/VirB6"/>
</dbReference>
<evidence type="ECO:0000256" key="2">
    <source>
        <dbReference type="ARBA" id="ARBA00007802"/>
    </source>
</evidence>
<evidence type="ECO:0000256" key="6">
    <source>
        <dbReference type="SAM" id="Phobius"/>
    </source>
</evidence>
<name>A0A1I7AZV7_9RHOB</name>
<feature type="transmembrane region" description="Helical" evidence="6">
    <location>
        <begin position="167"/>
        <end position="185"/>
    </location>
</feature>
<evidence type="ECO:0000313" key="7">
    <source>
        <dbReference type="EMBL" id="SFT80473.1"/>
    </source>
</evidence>
<protein>
    <submittedName>
        <fullName evidence="7">Type IV secretion system protein VirB6</fullName>
    </submittedName>
</protein>
<keyword evidence="3 6" id="KW-0812">Transmembrane</keyword>
<organism evidence="7 8">
    <name type="scientific">Sedimentitalea nanhaiensis</name>
    <dbReference type="NCBI Taxonomy" id="999627"/>
    <lineage>
        <taxon>Bacteria</taxon>
        <taxon>Pseudomonadati</taxon>
        <taxon>Pseudomonadota</taxon>
        <taxon>Alphaproteobacteria</taxon>
        <taxon>Rhodobacterales</taxon>
        <taxon>Paracoccaceae</taxon>
        <taxon>Sedimentitalea</taxon>
    </lineage>
</organism>
<dbReference type="STRING" id="999627.SAMN05216236_10850"/>
<dbReference type="Pfam" id="PF04610">
    <property type="entry name" value="TrbL"/>
    <property type="match status" value="1"/>
</dbReference>
<dbReference type="Proteomes" id="UP000182466">
    <property type="component" value="Unassembled WGS sequence"/>
</dbReference>
<dbReference type="RefSeq" id="WP_074920578.1">
    <property type="nucleotide sequence ID" value="NZ_FPAW01000008.1"/>
</dbReference>
<evidence type="ECO:0000313" key="8">
    <source>
        <dbReference type="Proteomes" id="UP000182466"/>
    </source>
</evidence>
<feature type="transmembrane region" description="Helical" evidence="6">
    <location>
        <begin position="136"/>
        <end position="160"/>
    </location>
</feature>
<dbReference type="EMBL" id="FPAW01000008">
    <property type="protein sequence ID" value="SFT80473.1"/>
    <property type="molecule type" value="Genomic_DNA"/>
</dbReference>
<keyword evidence="5 6" id="KW-0472">Membrane</keyword>
<keyword evidence="4 6" id="KW-1133">Transmembrane helix</keyword>